<dbReference type="NCBIfam" id="TIGR01746">
    <property type="entry name" value="Thioester-redct"/>
    <property type="match status" value="1"/>
</dbReference>
<dbReference type="PANTHER" id="PTHR44845">
    <property type="entry name" value="CARRIER DOMAIN-CONTAINING PROTEIN"/>
    <property type="match status" value="1"/>
</dbReference>
<feature type="domain" description="Carrier" evidence="3">
    <location>
        <begin position="545"/>
        <end position="625"/>
    </location>
</feature>
<dbReference type="Proteomes" id="UP001596380">
    <property type="component" value="Unassembled WGS sequence"/>
</dbReference>
<dbReference type="InterPro" id="IPR010071">
    <property type="entry name" value="AA_adenyl_dom"/>
</dbReference>
<dbReference type="SUPFAM" id="SSF56801">
    <property type="entry name" value="Acetyl-CoA synthetase-like"/>
    <property type="match status" value="1"/>
</dbReference>
<dbReference type="InterPro" id="IPR009081">
    <property type="entry name" value="PP-bd_ACP"/>
</dbReference>
<protein>
    <submittedName>
        <fullName evidence="4">Amino acid adenylation domain-containing protein</fullName>
    </submittedName>
</protein>
<dbReference type="PANTHER" id="PTHR44845:SF6">
    <property type="entry name" value="BETA-ALANINE-ACTIVATING ENZYME"/>
    <property type="match status" value="1"/>
</dbReference>
<dbReference type="PROSITE" id="PS50075">
    <property type="entry name" value="CARRIER"/>
    <property type="match status" value="1"/>
</dbReference>
<evidence type="ECO:0000256" key="2">
    <source>
        <dbReference type="ARBA" id="ARBA00022553"/>
    </source>
</evidence>
<dbReference type="Gene3D" id="3.40.50.980">
    <property type="match status" value="2"/>
</dbReference>
<dbReference type="CDD" id="cd05235">
    <property type="entry name" value="SDR_e1"/>
    <property type="match status" value="1"/>
</dbReference>
<dbReference type="Gene3D" id="3.30.300.30">
    <property type="match status" value="1"/>
</dbReference>
<dbReference type="Pfam" id="PF00550">
    <property type="entry name" value="PP-binding"/>
    <property type="match status" value="1"/>
</dbReference>
<dbReference type="EMBL" id="JBHSXS010000012">
    <property type="protein sequence ID" value="MFC6882218.1"/>
    <property type="molecule type" value="Genomic_DNA"/>
</dbReference>
<evidence type="ECO:0000259" key="3">
    <source>
        <dbReference type="PROSITE" id="PS50075"/>
    </source>
</evidence>
<dbReference type="InterPro" id="IPR025110">
    <property type="entry name" value="AMP-bd_C"/>
</dbReference>
<reference evidence="5" key="1">
    <citation type="journal article" date="2019" name="Int. J. Syst. Evol. Microbiol.">
        <title>The Global Catalogue of Microorganisms (GCM) 10K type strain sequencing project: providing services to taxonomists for standard genome sequencing and annotation.</title>
        <authorList>
            <consortium name="The Broad Institute Genomics Platform"/>
            <consortium name="The Broad Institute Genome Sequencing Center for Infectious Disease"/>
            <person name="Wu L."/>
            <person name="Ma J."/>
        </authorList>
    </citation>
    <scope>NUCLEOTIDE SEQUENCE [LARGE SCALE GENOMIC DNA]</scope>
    <source>
        <strain evidence="5">JCM 3369</strain>
    </source>
</reference>
<dbReference type="InterPro" id="IPR036736">
    <property type="entry name" value="ACP-like_sf"/>
</dbReference>
<dbReference type="NCBIfam" id="TIGR01733">
    <property type="entry name" value="AA-adenyl-dom"/>
    <property type="match status" value="1"/>
</dbReference>
<dbReference type="SUPFAM" id="SSF51735">
    <property type="entry name" value="NAD(P)-binding Rossmann-fold domains"/>
    <property type="match status" value="1"/>
</dbReference>
<dbReference type="Pfam" id="PF13193">
    <property type="entry name" value="AMP-binding_C"/>
    <property type="match status" value="1"/>
</dbReference>
<comment type="caution">
    <text evidence="4">The sequence shown here is derived from an EMBL/GenBank/DDBJ whole genome shotgun (WGS) entry which is preliminary data.</text>
</comment>
<dbReference type="InterPro" id="IPR013120">
    <property type="entry name" value="FAR_NAD-bd"/>
</dbReference>
<evidence type="ECO:0000256" key="1">
    <source>
        <dbReference type="ARBA" id="ARBA00022450"/>
    </source>
</evidence>
<dbReference type="InterPro" id="IPR036291">
    <property type="entry name" value="NAD(P)-bd_dom_sf"/>
</dbReference>
<keyword evidence="2" id="KW-0597">Phosphoprotein</keyword>
<name>A0ABW2CNC2_9ACTN</name>
<evidence type="ECO:0000313" key="5">
    <source>
        <dbReference type="Proteomes" id="UP001596380"/>
    </source>
</evidence>
<evidence type="ECO:0000313" key="4">
    <source>
        <dbReference type="EMBL" id="MFC6882218.1"/>
    </source>
</evidence>
<dbReference type="InterPro" id="IPR000873">
    <property type="entry name" value="AMP-dep_synth/lig_dom"/>
</dbReference>
<dbReference type="Pfam" id="PF07993">
    <property type="entry name" value="NAD_binding_4"/>
    <property type="match status" value="1"/>
</dbReference>
<keyword evidence="5" id="KW-1185">Reference proteome</keyword>
<proteinExistence type="predicted"/>
<dbReference type="InterPro" id="IPR045851">
    <property type="entry name" value="AMP-bd_C_sf"/>
</dbReference>
<dbReference type="Gene3D" id="2.30.38.10">
    <property type="entry name" value="Luciferase, Domain 3"/>
    <property type="match status" value="1"/>
</dbReference>
<dbReference type="Gene3D" id="3.40.50.720">
    <property type="entry name" value="NAD(P)-binding Rossmann-like Domain"/>
    <property type="match status" value="1"/>
</dbReference>
<dbReference type="InterPro" id="IPR020845">
    <property type="entry name" value="AMP-binding_CS"/>
</dbReference>
<organism evidence="4 5">
    <name type="scientific">Actinomadura yumaensis</name>
    <dbReference type="NCBI Taxonomy" id="111807"/>
    <lineage>
        <taxon>Bacteria</taxon>
        <taxon>Bacillati</taxon>
        <taxon>Actinomycetota</taxon>
        <taxon>Actinomycetes</taxon>
        <taxon>Streptosporangiales</taxon>
        <taxon>Thermomonosporaceae</taxon>
        <taxon>Actinomadura</taxon>
    </lineage>
</organism>
<dbReference type="PROSITE" id="PS00455">
    <property type="entry name" value="AMP_BINDING"/>
    <property type="match status" value="1"/>
</dbReference>
<accession>A0ABW2CNC2</accession>
<dbReference type="CDD" id="cd12117">
    <property type="entry name" value="A_NRPS_Srf_like"/>
    <property type="match status" value="1"/>
</dbReference>
<dbReference type="InterPro" id="IPR010080">
    <property type="entry name" value="Thioester_reductase-like_dom"/>
</dbReference>
<dbReference type="SUPFAM" id="SSF47336">
    <property type="entry name" value="ACP-like"/>
    <property type="match status" value="1"/>
</dbReference>
<dbReference type="Pfam" id="PF00501">
    <property type="entry name" value="AMP-binding"/>
    <property type="match status" value="1"/>
</dbReference>
<dbReference type="RefSeq" id="WP_378063459.1">
    <property type="nucleotide sequence ID" value="NZ_JBHSXS010000012.1"/>
</dbReference>
<dbReference type="Gene3D" id="1.10.1200.10">
    <property type="entry name" value="ACP-like"/>
    <property type="match status" value="1"/>
</dbReference>
<gene>
    <name evidence="4" type="ORF">ACFQKB_20865</name>
</gene>
<sequence>MAQAVPEHVRRWNRTARPYPRDAVLPNLFDAQVRRTPDAPALTAGGTTLTYRELCERAAALARPLHDGHGVDGGEPVGLLLDRSLESVVALWAVLKAGGAYVPLDPDQPTGRLQEMADRIGAACLLTRDRWRDRLTAASVLAVDDVPAASGPAVPAPRPVSVRAPRPVSVRATDPAYLMFTSGTTGKPKAVVVPHRGAVRLATSIDYADIGPDDVFLGTTNPAFDVSCFEVFGAHLNGAHLVLPDREVLLSPPDLARAITGTGATVMWLTAGLFHQMGFARPGMFGTLRYLIAGGDALNPECVRGILAADPPRVLLNGYGPSENSTFSTTHPVTALPDEARTVPIGRPIANSTCYVLREDRSPCDPEEEGELYVGGDGVAIGYLGDEERTAESFLPDPFARRRGARMYRTGDLGLWRPDGVLEFTGRVDRQVKIRGFRVEPEEVESAALAHPQVQEAKAVVDEDGAEDKSLVLWAAPRGEVERDDRRLLARRLRGFLRDRLPAFMLPARLAVARKLPLGRTGKVDANAVKALSEEETDHKEAAEPPRGDTEQALARLWGELLGIDHVRRTDDFVALGGQSLQVVRMVPALRGALDLHGPADRSLVRMVLDTPVLHELATRLDDVREGRAATGDGDVDLRKEAVLDPAVRFEAPADPDRAERPRTLLLTGATGFLGAFLTRRLIDATDLRIVCLVRAEDAEEGHRRVEAALRRYGLPPTGLDDRVTTLASDLSAPRLGLTAERFARLAGEIDVILHNGAHVNFLYPYSQLAAANVASVRELLRLAGTERLKPVHHLSSVAVAAGLGKAGTRRLREDDPLGDPELLNQGYAETKWVAEHLLREAAARGLPVSVYRPSELMGTRVRGVQSTKTMMSALFKAVIENGVIPDVPLLLDLVPVDAAAEALVHLVLNEPPRGHAYHLVNPAPAPLSLLAERARAHGYEIRTAGHDEWLAETARHASAHPEAPISDYMPMFTERSERTGLSVFEASFAPNVPDLDRSNITRALRGSGLTIPPVDADLIDLYLRYLQSTGFLPPPH</sequence>
<keyword evidence="1" id="KW-0596">Phosphopantetheine</keyword>